<evidence type="ECO:0000259" key="3">
    <source>
        <dbReference type="Pfam" id="PF13194"/>
    </source>
</evidence>
<feature type="transmembrane region" description="Helical" evidence="1">
    <location>
        <begin position="311"/>
        <end position="328"/>
    </location>
</feature>
<feature type="domain" description="MgtC/SapB/SrpB/YhiD N-terminal" evidence="2">
    <location>
        <begin position="13"/>
        <end position="137"/>
    </location>
</feature>
<dbReference type="InterPro" id="IPR025105">
    <property type="entry name" value="DUF4010"/>
</dbReference>
<dbReference type="HOGENOM" id="CLU_036781_1_1_10"/>
<accession>B3ENM8</accession>
<gene>
    <name evidence="4" type="ordered locus">Cphamn1_2212</name>
</gene>
<feature type="transmembrane region" description="Helical" evidence="1">
    <location>
        <begin position="7"/>
        <end position="25"/>
    </location>
</feature>
<dbReference type="PANTHER" id="PTHR39084">
    <property type="entry name" value="MEMBRANE PROTEIN-RELATED"/>
    <property type="match status" value="1"/>
</dbReference>
<sequence>MIELMDLSVWQILGISLGLGLLVGLQREWSKAEGAGIRTYPMITVFGTVCAMLAERFGGGILLGGIIALGAMMVVMKIMMNINLPSSEHPHAGPTTGIAALLMYAVGAMLAMGSIVPAMAIGGGVAVLLQWKQPLHGFVKRIGNDDMQAIFRLVLLAMVVLPVLPDKNYGPYGVLNPSHIWMMVVLIVGISVGSYLVARFMGAKAGSLLGGFLGGLISSTATTISYARRSKTAPGTSSLAAMVIMIASSIVFIRVTFEIAVVAPGVLPYILPQFSVMFLFMALIAAVAWFFSRSSGKELPEAEDPSDLGAAVAFGALYALVLVAVAAAKEYFGDQGLYVVAALSGLTDMDAITLSTARLIEAERIEADTGWRMMMLGALSNILFKAGAVAVLGERKLFVSIALLFGLSLAGGAALLWLWPYVG</sequence>
<feature type="transmembrane region" description="Helical" evidence="1">
    <location>
        <begin position="269"/>
        <end position="291"/>
    </location>
</feature>
<proteinExistence type="predicted"/>
<keyword evidence="1" id="KW-0812">Transmembrane</keyword>
<feature type="transmembrane region" description="Helical" evidence="1">
    <location>
        <begin position="149"/>
        <end position="165"/>
    </location>
</feature>
<evidence type="ECO:0000259" key="2">
    <source>
        <dbReference type="Pfam" id="PF02308"/>
    </source>
</evidence>
<feature type="transmembrane region" description="Helical" evidence="1">
    <location>
        <begin position="205"/>
        <end position="227"/>
    </location>
</feature>
<protein>
    <submittedName>
        <fullName evidence="4">Membrane protein</fullName>
    </submittedName>
</protein>
<dbReference type="Pfam" id="PF02308">
    <property type="entry name" value="MgtC"/>
    <property type="match status" value="1"/>
</dbReference>
<feature type="transmembrane region" description="Helical" evidence="1">
    <location>
        <begin position="180"/>
        <end position="198"/>
    </location>
</feature>
<feature type="transmembrane region" description="Helical" evidence="1">
    <location>
        <begin position="398"/>
        <end position="419"/>
    </location>
</feature>
<dbReference type="AlphaFoldDB" id="B3ENM8"/>
<feature type="transmembrane region" description="Helical" evidence="1">
    <location>
        <begin position="239"/>
        <end position="257"/>
    </location>
</feature>
<keyword evidence="1" id="KW-1133">Transmembrane helix</keyword>
<dbReference type="KEGG" id="cpb:Cphamn1_2212"/>
<reference evidence="4" key="1">
    <citation type="submission" date="2008-06" db="EMBL/GenBank/DDBJ databases">
        <title>Complete sequence of Chlorobium phaeobacteroides BS1.</title>
        <authorList>
            <consortium name="US DOE Joint Genome Institute"/>
            <person name="Lucas S."/>
            <person name="Copeland A."/>
            <person name="Lapidus A."/>
            <person name="Glavina del Rio T."/>
            <person name="Dalin E."/>
            <person name="Tice H."/>
            <person name="Bruce D."/>
            <person name="Goodwin L."/>
            <person name="Pitluck S."/>
            <person name="Schmutz J."/>
            <person name="Larimer F."/>
            <person name="Land M."/>
            <person name="Hauser L."/>
            <person name="Kyrpides N."/>
            <person name="Ovchinnikova G."/>
            <person name="Li T."/>
            <person name="Liu Z."/>
            <person name="Zhao F."/>
            <person name="Overmann J."/>
            <person name="Bryant D.A."/>
            <person name="Richardson P."/>
        </authorList>
    </citation>
    <scope>NUCLEOTIDE SEQUENCE [LARGE SCALE GENOMIC DNA]</scope>
    <source>
        <strain evidence="4">BS1</strain>
    </source>
</reference>
<feature type="transmembrane region" description="Helical" evidence="1">
    <location>
        <begin position="102"/>
        <end position="129"/>
    </location>
</feature>
<name>B3ENM8_CHLPB</name>
<organism evidence="4">
    <name type="scientific">Chlorobium phaeobacteroides (strain BS1)</name>
    <dbReference type="NCBI Taxonomy" id="331678"/>
    <lineage>
        <taxon>Bacteria</taxon>
        <taxon>Pseudomonadati</taxon>
        <taxon>Chlorobiota</taxon>
        <taxon>Chlorobiia</taxon>
        <taxon>Chlorobiales</taxon>
        <taxon>Chlorobiaceae</taxon>
        <taxon>Chlorobium/Pelodictyon group</taxon>
        <taxon>Chlorobium</taxon>
    </lineage>
</organism>
<keyword evidence="1" id="KW-0472">Membrane</keyword>
<evidence type="ECO:0000313" key="4">
    <source>
        <dbReference type="EMBL" id="ACE05117.1"/>
    </source>
</evidence>
<dbReference type="Pfam" id="PF13194">
    <property type="entry name" value="DUF4010"/>
    <property type="match status" value="1"/>
</dbReference>
<feature type="transmembrane region" description="Helical" evidence="1">
    <location>
        <begin position="61"/>
        <end position="82"/>
    </location>
</feature>
<dbReference type="eggNOG" id="COG3174">
    <property type="taxonomic scope" value="Bacteria"/>
</dbReference>
<dbReference type="PANTHER" id="PTHR39084:SF1">
    <property type="entry name" value="DUF4010 DOMAIN-CONTAINING PROTEIN"/>
    <property type="match status" value="1"/>
</dbReference>
<feature type="transmembrane region" description="Helical" evidence="1">
    <location>
        <begin position="37"/>
        <end position="54"/>
    </location>
</feature>
<dbReference type="InterPro" id="IPR049177">
    <property type="entry name" value="MgtC_SapB_SrpB_YhiD_N"/>
</dbReference>
<evidence type="ECO:0000256" key="1">
    <source>
        <dbReference type="SAM" id="Phobius"/>
    </source>
</evidence>
<dbReference type="EMBL" id="CP001101">
    <property type="protein sequence ID" value="ACE05117.1"/>
    <property type="molecule type" value="Genomic_DNA"/>
</dbReference>
<feature type="domain" description="DUF4010" evidence="3">
    <location>
        <begin position="185"/>
        <end position="393"/>
    </location>
</feature>